<feature type="non-terminal residue" evidence="10">
    <location>
        <position position="177"/>
    </location>
</feature>
<dbReference type="AlphaFoldDB" id="A0A831RZK1"/>
<gene>
    <name evidence="10" type="primary">rsmD</name>
    <name evidence="10" type="ORF">ENJ12_13370</name>
</gene>
<reference evidence="10" key="1">
    <citation type="journal article" date="2020" name="mSystems">
        <title>Genome- and Community-Level Interaction Insights into Carbon Utilization and Element Cycling Functions of Hydrothermarchaeota in Hydrothermal Sediment.</title>
        <authorList>
            <person name="Zhou Z."/>
            <person name="Liu Y."/>
            <person name="Xu W."/>
            <person name="Pan J."/>
            <person name="Luo Z.H."/>
            <person name="Li M."/>
        </authorList>
    </citation>
    <scope>NUCLEOTIDE SEQUENCE [LARGE SCALE GENOMIC DNA]</scope>
    <source>
        <strain evidence="10">HyVt-458</strain>
    </source>
</reference>
<evidence type="ECO:0000256" key="5">
    <source>
        <dbReference type="ARBA" id="ARBA00022603"/>
    </source>
</evidence>
<dbReference type="PANTHER" id="PTHR43542">
    <property type="entry name" value="METHYLTRANSFERASE"/>
    <property type="match status" value="1"/>
</dbReference>
<dbReference type="PIRSF" id="PIRSF004553">
    <property type="entry name" value="CHP00095"/>
    <property type="match status" value="1"/>
</dbReference>
<sequence>MARSNSIRIIGGAFRGRRLGFPDAPGLRPTADRLRETLFNWLQGQTEGADCLDLFAGSGALGLEALSRGAKTVRFVDQSRTVIRQLDQNLQLLDAQDRSEVISTDAMRLLRREADRQFDIVFLDPPFASDWRAQACESLEHYGWLKSRSWIYLEQDSHRDWPALPDSWHSHRQARAG</sequence>
<dbReference type="GO" id="GO:0052913">
    <property type="term" value="F:16S rRNA (guanine(966)-N(2))-methyltransferase activity"/>
    <property type="evidence" value="ECO:0007669"/>
    <property type="project" value="UniProtKB-EC"/>
</dbReference>
<proteinExistence type="inferred from homology"/>
<dbReference type="Proteomes" id="UP000886339">
    <property type="component" value="Unassembled WGS sequence"/>
</dbReference>
<dbReference type="EMBL" id="DRLF01000461">
    <property type="protein sequence ID" value="HEC07840.1"/>
    <property type="molecule type" value="Genomic_DNA"/>
</dbReference>
<accession>A0A831RZK1</accession>
<name>A0A831RZK1_9GAMM</name>
<dbReference type="Gene3D" id="3.40.50.150">
    <property type="entry name" value="Vaccinia Virus protein VP39"/>
    <property type="match status" value="1"/>
</dbReference>
<keyword evidence="5 10" id="KW-0489">Methyltransferase</keyword>
<evidence type="ECO:0000256" key="6">
    <source>
        <dbReference type="ARBA" id="ARBA00022679"/>
    </source>
</evidence>
<dbReference type="GO" id="GO:0003676">
    <property type="term" value="F:nucleic acid binding"/>
    <property type="evidence" value="ECO:0007669"/>
    <property type="project" value="InterPro"/>
</dbReference>
<comment type="similarity">
    <text evidence="2">Belongs to the methyltransferase superfamily. RsmD family.</text>
</comment>
<dbReference type="CDD" id="cd02440">
    <property type="entry name" value="AdoMet_MTases"/>
    <property type="match status" value="1"/>
</dbReference>
<dbReference type="InterPro" id="IPR002052">
    <property type="entry name" value="DNA_methylase_N6_adenine_CS"/>
</dbReference>
<dbReference type="PROSITE" id="PS00092">
    <property type="entry name" value="N6_MTASE"/>
    <property type="match status" value="1"/>
</dbReference>
<keyword evidence="6 10" id="KW-0808">Transferase</keyword>
<dbReference type="PANTHER" id="PTHR43542:SF1">
    <property type="entry name" value="METHYLTRANSFERASE"/>
    <property type="match status" value="1"/>
</dbReference>
<protein>
    <recommendedName>
        <fullName evidence="4">Ribosomal RNA small subunit methyltransferase D</fullName>
        <ecNumber evidence="3">2.1.1.171</ecNumber>
    </recommendedName>
    <alternativeName>
        <fullName evidence="7">16S rRNA m2G966 methyltransferase</fullName>
    </alternativeName>
    <alternativeName>
        <fullName evidence="8">rRNA (guanine-N(2)-)-methyltransferase</fullName>
    </alternativeName>
</protein>
<evidence type="ECO:0000256" key="9">
    <source>
        <dbReference type="ARBA" id="ARBA00048326"/>
    </source>
</evidence>
<dbReference type="EC" id="2.1.1.171" evidence="3"/>
<organism evidence="10">
    <name type="scientific">Thiolapillus brandeum</name>
    <dbReference type="NCBI Taxonomy" id="1076588"/>
    <lineage>
        <taxon>Bacteria</taxon>
        <taxon>Pseudomonadati</taxon>
        <taxon>Pseudomonadota</taxon>
        <taxon>Gammaproteobacteria</taxon>
        <taxon>Chromatiales</taxon>
        <taxon>Sedimenticolaceae</taxon>
        <taxon>Thiolapillus</taxon>
    </lineage>
</organism>
<dbReference type="InterPro" id="IPR029063">
    <property type="entry name" value="SAM-dependent_MTases_sf"/>
</dbReference>
<dbReference type="InterPro" id="IPR004398">
    <property type="entry name" value="RNA_MeTrfase_RsmD"/>
</dbReference>
<comment type="function">
    <text evidence="1">Specifically methylates the guanine in position 966 of 16S rRNA in the assembled 30S particle.</text>
</comment>
<comment type="caution">
    <text evidence="10">The sequence shown here is derived from an EMBL/GenBank/DDBJ whole genome shotgun (WGS) entry which is preliminary data.</text>
</comment>
<dbReference type="SUPFAM" id="SSF53335">
    <property type="entry name" value="S-adenosyl-L-methionine-dependent methyltransferases"/>
    <property type="match status" value="1"/>
</dbReference>
<dbReference type="Pfam" id="PF03602">
    <property type="entry name" value="Cons_hypoth95"/>
    <property type="match status" value="1"/>
</dbReference>
<comment type="catalytic activity">
    <reaction evidence="9">
        <text>guanosine(966) in 16S rRNA + S-adenosyl-L-methionine = N(2)-methylguanosine(966) in 16S rRNA + S-adenosyl-L-homocysteine + H(+)</text>
        <dbReference type="Rhea" id="RHEA:23548"/>
        <dbReference type="Rhea" id="RHEA-COMP:10211"/>
        <dbReference type="Rhea" id="RHEA-COMP:10212"/>
        <dbReference type="ChEBI" id="CHEBI:15378"/>
        <dbReference type="ChEBI" id="CHEBI:57856"/>
        <dbReference type="ChEBI" id="CHEBI:59789"/>
        <dbReference type="ChEBI" id="CHEBI:74269"/>
        <dbReference type="ChEBI" id="CHEBI:74481"/>
        <dbReference type="EC" id="2.1.1.171"/>
    </reaction>
</comment>
<evidence type="ECO:0000256" key="2">
    <source>
        <dbReference type="ARBA" id="ARBA00005269"/>
    </source>
</evidence>
<evidence type="ECO:0000256" key="3">
    <source>
        <dbReference type="ARBA" id="ARBA00012141"/>
    </source>
</evidence>
<evidence type="ECO:0000256" key="7">
    <source>
        <dbReference type="ARBA" id="ARBA00031268"/>
    </source>
</evidence>
<evidence type="ECO:0000256" key="8">
    <source>
        <dbReference type="ARBA" id="ARBA00033371"/>
    </source>
</evidence>
<evidence type="ECO:0000313" key="10">
    <source>
        <dbReference type="EMBL" id="HEC07840.1"/>
    </source>
</evidence>
<dbReference type="NCBIfam" id="TIGR00095">
    <property type="entry name" value="16S rRNA (guanine(966)-N(2))-methyltransferase RsmD"/>
    <property type="match status" value="1"/>
</dbReference>
<evidence type="ECO:0000256" key="4">
    <source>
        <dbReference type="ARBA" id="ARBA00013682"/>
    </source>
</evidence>
<evidence type="ECO:0000256" key="1">
    <source>
        <dbReference type="ARBA" id="ARBA00002649"/>
    </source>
</evidence>